<sequence>MKLILPCVLLMFAIYTEVVFAVDKQNILNLDNVYKADNVPAHEIIDLHLEAYNKNNFDAFEIVPLRFF</sequence>
<reference evidence="1" key="1">
    <citation type="journal article" date="2012" name="J. Bacteriol.">
        <title>Genome sequences of type strains of seven species of the marine bacterium Pseudoalteromonas.</title>
        <authorList>
            <person name="Xie B.B."/>
            <person name="Shu Y.L."/>
            <person name="Qin Q.L."/>
            <person name="Rong J.C."/>
            <person name="Zhang X.Y."/>
            <person name="Chen X.L."/>
            <person name="Shi M."/>
            <person name="He H.L."/>
            <person name="Zhou B.C."/>
            <person name="Zhang Y.Z."/>
        </authorList>
    </citation>
    <scope>NUCLEOTIDE SEQUENCE</scope>
    <source>
        <strain evidence="1">DSM 8771</strain>
    </source>
</reference>
<dbReference type="AlphaFoldDB" id="A0AAD4FQK9"/>
<proteinExistence type="predicted"/>
<evidence type="ECO:0000313" key="2">
    <source>
        <dbReference type="Proteomes" id="UP000016487"/>
    </source>
</evidence>
<accession>A0AAD4FQK9</accession>
<dbReference type="Proteomes" id="UP000016487">
    <property type="component" value="Unassembled WGS sequence"/>
</dbReference>
<gene>
    <name evidence="1" type="ORF">PCIT_b1257</name>
</gene>
<evidence type="ECO:0000313" key="1">
    <source>
        <dbReference type="EMBL" id="KAF7765109.1"/>
    </source>
</evidence>
<organism evidence="1 2">
    <name type="scientific">Pseudoalteromonas citrea</name>
    <dbReference type="NCBI Taxonomy" id="43655"/>
    <lineage>
        <taxon>Bacteria</taxon>
        <taxon>Pseudomonadati</taxon>
        <taxon>Pseudomonadota</taxon>
        <taxon>Gammaproteobacteria</taxon>
        <taxon>Alteromonadales</taxon>
        <taxon>Pseudoalteromonadaceae</taxon>
        <taxon>Pseudoalteromonas</taxon>
    </lineage>
</organism>
<dbReference type="RefSeq" id="WP_010366035.1">
    <property type="nucleotide sequence ID" value="NZ_AHBZ03000027.1"/>
</dbReference>
<comment type="caution">
    <text evidence="1">The sequence shown here is derived from an EMBL/GenBank/DDBJ whole genome shotgun (WGS) entry which is preliminary data.</text>
</comment>
<dbReference type="EMBL" id="AHBZ03000027">
    <property type="protein sequence ID" value="KAF7765109.1"/>
    <property type="molecule type" value="Genomic_DNA"/>
</dbReference>
<reference evidence="1" key="2">
    <citation type="submission" date="2015-03" db="EMBL/GenBank/DDBJ databases">
        <title>Genome sequence of Pseudoalteromonas citrea.</title>
        <authorList>
            <person name="Xie B.-B."/>
            <person name="Rong J.-C."/>
            <person name="Qin Q.-L."/>
            <person name="Zhang Y.-Z."/>
        </authorList>
    </citation>
    <scope>NUCLEOTIDE SEQUENCE</scope>
    <source>
        <strain evidence="1">DSM 8771</strain>
    </source>
</reference>
<protein>
    <submittedName>
        <fullName evidence="1">Uncharacterized protein</fullName>
    </submittedName>
</protein>
<name>A0AAD4FQK9_9GAMM</name>